<keyword evidence="3" id="KW-1185">Reference proteome</keyword>
<reference evidence="3" key="1">
    <citation type="journal article" date="2018" name="Nat. Microbiol.">
        <title>Leveraging single-cell genomics to expand the fungal tree of life.</title>
        <authorList>
            <person name="Ahrendt S.R."/>
            <person name="Quandt C.A."/>
            <person name="Ciobanu D."/>
            <person name="Clum A."/>
            <person name="Salamov A."/>
            <person name="Andreopoulos B."/>
            <person name="Cheng J.F."/>
            <person name="Woyke T."/>
            <person name="Pelin A."/>
            <person name="Henrissat B."/>
            <person name="Reynolds N.K."/>
            <person name="Benny G.L."/>
            <person name="Smith M.E."/>
            <person name="James T.Y."/>
            <person name="Grigoriev I.V."/>
        </authorList>
    </citation>
    <scope>NUCLEOTIDE SEQUENCE [LARGE SCALE GENOMIC DNA]</scope>
    <source>
        <strain evidence="3">RSA 1356</strain>
    </source>
</reference>
<keyword evidence="1" id="KW-0732">Signal</keyword>
<dbReference type="Proteomes" id="UP000271241">
    <property type="component" value="Unassembled WGS sequence"/>
</dbReference>
<evidence type="ECO:0000313" key="3">
    <source>
        <dbReference type="Proteomes" id="UP000271241"/>
    </source>
</evidence>
<proteinExistence type="predicted"/>
<feature type="chain" id="PRO_5020656748" evidence="1">
    <location>
        <begin position="27"/>
        <end position="164"/>
    </location>
</feature>
<dbReference type="AlphaFoldDB" id="A0A4P9XS79"/>
<dbReference type="EMBL" id="KZ992553">
    <property type="protein sequence ID" value="RKP08973.1"/>
    <property type="molecule type" value="Genomic_DNA"/>
</dbReference>
<protein>
    <submittedName>
        <fullName evidence="2">Uncharacterized protein</fullName>
    </submittedName>
</protein>
<evidence type="ECO:0000313" key="2">
    <source>
        <dbReference type="EMBL" id="RKP08973.1"/>
    </source>
</evidence>
<gene>
    <name evidence="2" type="ORF">THASP1DRAFT_23117</name>
</gene>
<organism evidence="2 3">
    <name type="scientific">Thamnocephalis sphaerospora</name>
    <dbReference type="NCBI Taxonomy" id="78915"/>
    <lineage>
        <taxon>Eukaryota</taxon>
        <taxon>Fungi</taxon>
        <taxon>Fungi incertae sedis</taxon>
        <taxon>Zoopagomycota</taxon>
        <taxon>Zoopagomycotina</taxon>
        <taxon>Zoopagomycetes</taxon>
        <taxon>Zoopagales</taxon>
        <taxon>Sigmoideomycetaceae</taxon>
        <taxon>Thamnocephalis</taxon>
    </lineage>
</organism>
<accession>A0A4P9XS79</accession>
<evidence type="ECO:0000256" key="1">
    <source>
        <dbReference type="SAM" id="SignalP"/>
    </source>
</evidence>
<sequence length="164" mass="18436">MQGRIRVILSVGIMALMCGIQDVALAQEKETFYDMGIEEVCPPESQECDLTIWAQHNTEKVVKYYTGNIAGLMGQQICQNDIICISTEWGQGRDQVDITATSLFKTKTCTCTIEPIKDENHGDKGYKLVKRCKCTQIRDVSGQWHQIDCGIQPECCAKYGYGNR</sequence>
<name>A0A4P9XS79_9FUNG</name>
<feature type="signal peptide" evidence="1">
    <location>
        <begin position="1"/>
        <end position="26"/>
    </location>
</feature>